<dbReference type="InterPro" id="IPR023214">
    <property type="entry name" value="HAD_sf"/>
</dbReference>
<dbReference type="GO" id="GO:0008526">
    <property type="term" value="F:phosphatidylinositol transfer activity"/>
    <property type="evidence" value="ECO:0007669"/>
    <property type="project" value="TreeGrafter"/>
</dbReference>
<keyword evidence="3" id="KW-0597">Phosphoprotein</keyword>
<evidence type="ECO:0000259" key="5">
    <source>
        <dbReference type="PROSITE" id="PS51043"/>
    </source>
</evidence>
<dbReference type="SUPFAM" id="SSF56784">
    <property type="entry name" value="HAD-like"/>
    <property type="match status" value="1"/>
</dbReference>
<dbReference type="PANTHER" id="PTHR10658:SF81">
    <property type="entry name" value="PROTEIN RETINAL DEGENERATION B"/>
    <property type="match status" value="1"/>
</dbReference>
<dbReference type="SMART" id="SM01127">
    <property type="entry name" value="DDHD"/>
    <property type="match status" value="1"/>
</dbReference>
<comment type="caution">
    <text evidence="6">The sequence shown here is derived from an EMBL/GenBank/DDBJ whole genome shotgun (WGS) entry which is preliminary data.</text>
</comment>
<dbReference type="Gene3D" id="3.40.50.1000">
    <property type="entry name" value="HAD superfamily/HAD-like"/>
    <property type="match status" value="1"/>
</dbReference>
<reference evidence="6 7" key="1">
    <citation type="submission" date="2017-03" db="EMBL/GenBank/DDBJ databases">
        <title>Genome Survey of Euroglyphus maynei.</title>
        <authorList>
            <person name="Arlian L.G."/>
            <person name="Morgan M.S."/>
            <person name="Rider S.D."/>
        </authorList>
    </citation>
    <scope>NUCLEOTIDE SEQUENCE [LARGE SCALE GENOMIC DNA]</scope>
    <source>
        <strain evidence="6">Arlian Lab</strain>
        <tissue evidence="6">Whole body</tissue>
    </source>
</reference>
<proteinExistence type="inferred from homology"/>
<dbReference type="InterPro" id="IPR036412">
    <property type="entry name" value="HAD-like_sf"/>
</dbReference>
<evidence type="ECO:0000313" key="6">
    <source>
        <dbReference type="EMBL" id="OTF79684.1"/>
    </source>
</evidence>
<dbReference type="AlphaFoldDB" id="A0A1Y3BI29"/>
<dbReference type="InterPro" id="IPR004177">
    <property type="entry name" value="DDHD_dom"/>
</dbReference>
<organism evidence="6 7">
    <name type="scientific">Euroglyphus maynei</name>
    <name type="common">Mayne's house dust mite</name>
    <dbReference type="NCBI Taxonomy" id="6958"/>
    <lineage>
        <taxon>Eukaryota</taxon>
        <taxon>Metazoa</taxon>
        <taxon>Ecdysozoa</taxon>
        <taxon>Arthropoda</taxon>
        <taxon>Chelicerata</taxon>
        <taxon>Arachnida</taxon>
        <taxon>Acari</taxon>
        <taxon>Acariformes</taxon>
        <taxon>Sarcoptiformes</taxon>
        <taxon>Astigmata</taxon>
        <taxon>Psoroptidia</taxon>
        <taxon>Analgoidea</taxon>
        <taxon>Pyroglyphidae</taxon>
        <taxon>Pyroglyphinae</taxon>
        <taxon>Euroglyphus</taxon>
    </lineage>
</organism>
<dbReference type="Pfam" id="PF24695">
    <property type="entry name" value="PITM1-3"/>
    <property type="match status" value="1"/>
</dbReference>
<sequence length="865" mass="97925">ERLDIIETWRIETLARDSESSDDEFYDAEDTNDEIHTSKIIEDESDDIFSTKFKQKFQSDLQHKVVRESEGSMLDSPQYSPTHQPTCAISTLIIILHGGNVLDMNSSDVNLSKSHDINTFKTTMDSIIEKHYSHLSGRIALRYVACPPICHESLLVMLSLSPYSVQSSPNTDSVSHTFNSIPVSALPLFAVSSFDYQENIVQTITECNKIYQKFLKSDDGKGFNGKVCLIGDSIGSILGFDALCTGSQNSIYDSQLINDNAVKNDELSNKSGCNLSNPMISINDLQHSTLDDNDDDHTDRILLAKSRTLPMNVLTNQQNQNNGKHVQKQVYCKSLSHPGGDSTSSSTSTHKSTNQLYINSVVRRRSSGSSDLATNKFDFEVEDFFMFGSMIGVILTYRKLLSLDDKSFSLMKPACGNLYNMFHLNDPSALRLEPLLSARFSYIPAINVARYQKFPLGDGQPIHLLEYLQTFSYLFSNENIQTLNRDLVRRISEISLASNAPNSSMDNLNLPSITSITNRWWGTKRIDYALYSPEGLNNFPSHSLPHLFHSSYWESSDVISFILRQINKMDLFNLNFIAPDKSKEIVFKPNQSREKWQRKRTSVKLKNVNANHRANDVIVKEGIEQVITGRFMYGPLDFVALNGEKIDIHMLCPKTGRWNYLGTELTDKTGRVHYTIPKEKTLPPGLFHFKMVVRGDHTFLDLFMAVVPPKTEAVVFSIDGSLTASVSVSAKDPKVRAGAIDVVRFWQELGYLIVYITGRPDIQQQRVVSWLYQHNFPHGLIFFVDGFSTDPLKHKTEYLKTLNQKMEVIIHAAYGSSKDISVYQSLDLKPEQIYIVGKVWKKQQLSMANVSNRVCLSQFHFVLNF</sequence>
<evidence type="ECO:0000256" key="3">
    <source>
        <dbReference type="ARBA" id="ARBA00022553"/>
    </source>
</evidence>
<evidence type="ECO:0000256" key="4">
    <source>
        <dbReference type="ARBA" id="ARBA00022837"/>
    </source>
</evidence>
<accession>A0A1Y3BI29</accession>
<dbReference type="GO" id="GO:0005737">
    <property type="term" value="C:cytoplasm"/>
    <property type="evidence" value="ECO:0007669"/>
    <property type="project" value="TreeGrafter"/>
</dbReference>
<dbReference type="Pfam" id="PF24694">
    <property type="entry name" value="LNS2_PITM1-3"/>
    <property type="match status" value="1"/>
</dbReference>
<dbReference type="GO" id="GO:0031210">
    <property type="term" value="F:phosphatidylcholine binding"/>
    <property type="evidence" value="ECO:0007669"/>
    <property type="project" value="TreeGrafter"/>
</dbReference>
<evidence type="ECO:0000313" key="7">
    <source>
        <dbReference type="Proteomes" id="UP000194236"/>
    </source>
</evidence>
<dbReference type="GO" id="GO:0035091">
    <property type="term" value="F:phosphatidylinositol binding"/>
    <property type="evidence" value="ECO:0007669"/>
    <property type="project" value="TreeGrafter"/>
</dbReference>
<dbReference type="EMBL" id="MUJZ01021880">
    <property type="protein sequence ID" value="OTF79684.1"/>
    <property type="molecule type" value="Genomic_DNA"/>
</dbReference>
<name>A0A1Y3BI29_EURMA</name>
<keyword evidence="4" id="KW-0106">Calcium</keyword>
<feature type="domain" description="DDHD" evidence="5">
    <location>
        <begin position="377"/>
        <end position="568"/>
    </location>
</feature>
<comment type="similarity">
    <text evidence="2">Belongs to the PtdIns transfer protein family. PI transfer class IIA subfamily.</text>
</comment>
<gene>
    <name evidence="6" type="ORF">BLA29_001950</name>
</gene>
<dbReference type="GO" id="GO:0012505">
    <property type="term" value="C:endomembrane system"/>
    <property type="evidence" value="ECO:0007669"/>
    <property type="project" value="UniProtKB-SubCell"/>
</dbReference>
<dbReference type="OrthoDB" id="18453at2759"/>
<dbReference type="Pfam" id="PF02862">
    <property type="entry name" value="DDHD"/>
    <property type="match status" value="2"/>
</dbReference>
<dbReference type="InterPro" id="IPR031315">
    <property type="entry name" value="LNS2/PITP"/>
</dbReference>
<evidence type="ECO:0000256" key="1">
    <source>
        <dbReference type="ARBA" id="ARBA00004184"/>
    </source>
</evidence>
<dbReference type="FunFam" id="3.40.50.1000:FF:000173">
    <property type="entry name" value="Membrane-associated phosphatidylinositol transfer protein 2"/>
    <property type="match status" value="1"/>
</dbReference>
<dbReference type="SMART" id="SM00775">
    <property type="entry name" value="LNS2"/>
    <property type="match status" value="1"/>
</dbReference>
<feature type="non-terminal residue" evidence="6">
    <location>
        <position position="1"/>
    </location>
</feature>
<dbReference type="InterPro" id="IPR001666">
    <property type="entry name" value="PI_transfer"/>
</dbReference>
<dbReference type="Proteomes" id="UP000194236">
    <property type="component" value="Unassembled WGS sequence"/>
</dbReference>
<keyword evidence="7" id="KW-1185">Reference proteome</keyword>
<dbReference type="GO" id="GO:0008525">
    <property type="term" value="F:phosphatidylcholine transporter activity"/>
    <property type="evidence" value="ECO:0007669"/>
    <property type="project" value="TreeGrafter"/>
</dbReference>
<comment type="subcellular location">
    <subcellularLocation>
        <location evidence="1">Endomembrane system</location>
        <topology evidence="1">Peripheral membrane protein</topology>
    </subcellularLocation>
</comment>
<protein>
    <submittedName>
        <fullName evidence="6">Retinal degeneration B-like protein</fullName>
    </submittedName>
</protein>
<evidence type="ECO:0000256" key="2">
    <source>
        <dbReference type="ARBA" id="ARBA00010316"/>
    </source>
</evidence>
<dbReference type="GO" id="GO:0046872">
    <property type="term" value="F:metal ion binding"/>
    <property type="evidence" value="ECO:0007669"/>
    <property type="project" value="InterPro"/>
</dbReference>
<dbReference type="PROSITE" id="PS51043">
    <property type="entry name" value="DDHD"/>
    <property type="match status" value="1"/>
</dbReference>
<dbReference type="PANTHER" id="PTHR10658">
    <property type="entry name" value="PHOSPHATIDYLINOSITOL TRANSFER PROTEIN"/>
    <property type="match status" value="1"/>
</dbReference>